<name>A0ACB6YX70_THEGA</name>
<feature type="non-terminal residue" evidence="1">
    <location>
        <position position="1"/>
    </location>
</feature>
<evidence type="ECO:0000313" key="2">
    <source>
        <dbReference type="Proteomes" id="UP000886501"/>
    </source>
</evidence>
<sequence>KYLLLPLILFPDGSQNKRDVFLNPALVKVLKVILFGPSSLADSGMHSGPKPAGIKWKLCEVTPGAIALAAILVRFLLSPDEDFLQTGVNSGIKYIQSFKKYKEMLTEDPNSRVFKRIISEFNASLFGVAPTPSDDFVPDDGDYDSELEQ</sequence>
<organism evidence="1 2">
    <name type="scientific">Thelephora ganbajun</name>
    <name type="common">Ganba fungus</name>
    <dbReference type="NCBI Taxonomy" id="370292"/>
    <lineage>
        <taxon>Eukaryota</taxon>
        <taxon>Fungi</taxon>
        <taxon>Dikarya</taxon>
        <taxon>Basidiomycota</taxon>
        <taxon>Agaricomycotina</taxon>
        <taxon>Agaricomycetes</taxon>
        <taxon>Thelephorales</taxon>
        <taxon>Thelephoraceae</taxon>
        <taxon>Thelephora</taxon>
    </lineage>
</organism>
<reference evidence="1" key="1">
    <citation type="submission" date="2019-10" db="EMBL/GenBank/DDBJ databases">
        <authorList>
            <consortium name="DOE Joint Genome Institute"/>
            <person name="Kuo A."/>
            <person name="Miyauchi S."/>
            <person name="Kiss E."/>
            <person name="Drula E."/>
            <person name="Kohler A."/>
            <person name="Sanchez-Garcia M."/>
            <person name="Andreopoulos B."/>
            <person name="Barry K.W."/>
            <person name="Bonito G."/>
            <person name="Buee M."/>
            <person name="Carver A."/>
            <person name="Chen C."/>
            <person name="Cichocki N."/>
            <person name="Clum A."/>
            <person name="Culley D."/>
            <person name="Crous P.W."/>
            <person name="Fauchery L."/>
            <person name="Girlanda M."/>
            <person name="Hayes R."/>
            <person name="Keri Z."/>
            <person name="Labutti K."/>
            <person name="Lipzen A."/>
            <person name="Lombard V."/>
            <person name="Magnuson J."/>
            <person name="Maillard F."/>
            <person name="Morin E."/>
            <person name="Murat C."/>
            <person name="Nolan M."/>
            <person name="Ohm R."/>
            <person name="Pangilinan J."/>
            <person name="Pereira M."/>
            <person name="Perotto S."/>
            <person name="Peter M."/>
            <person name="Riley R."/>
            <person name="Sitrit Y."/>
            <person name="Stielow B."/>
            <person name="Szollosi G."/>
            <person name="Zifcakova L."/>
            <person name="Stursova M."/>
            <person name="Spatafora J.W."/>
            <person name="Tedersoo L."/>
            <person name="Vaario L.-M."/>
            <person name="Yamada A."/>
            <person name="Yan M."/>
            <person name="Wang P."/>
            <person name="Xu J."/>
            <person name="Bruns T."/>
            <person name="Baldrian P."/>
            <person name="Vilgalys R."/>
            <person name="Henrissat B."/>
            <person name="Grigoriev I.V."/>
            <person name="Hibbett D."/>
            <person name="Nagy L.G."/>
            <person name="Martin F.M."/>
        </authorList>
    </citation>
    <scope>NUCLEOTIDE SEQUENCE</scope>
    <source>
        <strain evidence="1">P2</strain>
    </source>
</reference>
<proteinExistence type="predicted"/>
<comment type="caution">
    <text evidence="1">The sequence shown here is derived from an EMBL/GenBank/DDBJ whole genome shotgun (WGS) entry which is preliminary data.</text>
</comment>
<dbReference type="Proteomes" id="UP000886501">
    <property type="component" value="Unassembled WGS sequence"/>
</dbReference>
<keyword evidence="2" id="KW-1185">Reference proteome</keyword>
<dbReference type="EMBL" id="MU118752">
    <property type="protein sequence ID" value="KAF9642036.1"/>
    <property type="molecule type" value="Genomic_DNA"/>
</dbReference>
<reference evidence="1" key="2">
    <citation type="journal article" date="2020" name="Nat. Commun.">
        <title>Large-scale genome sequencing of mycorrhizal fungi provides insights into the early evolution of symbiotic traits.</title>
        <authorList>
            <person name="Miyauchi S."/>
            <person name="Kiss E."/>
            <person name="Kuo A."/>
            <person name="Drula E."/>
            <person name="Kohler A."/>
            <person name="Sanchez-Garcia M."/>
            <person name="Morin E."/>
            <person name="Andreopoulos B."/>
            <person name="Barry K.W."/>
            <person name="Bonito G."/>
            <person name="Buee M."/>
            <person name="Carver A."/>
            <person name="Chen C."/>
            <person name="Cichocki N."/>
            <person name="Clum A."/>
            <person name="Culley D."/>
            <person name="Crous P.W."/>
            <person name="Fauchery L."/>
            <person name="Girlanda M."/>
            <person name="Hayes R.D."/>
            <person name="Keri Z."/>
            <person name="LaButti K."/>
            <person name="Lipzen A."/>
            <person name="Lombard V."/>
            <person name="Magnuson J."/>
            <person name="Maillard F."/>
            <person name="Murat C."/>
            <person name="Nolan M."/>
            <person name="Ohm R.A."/>
            <person name="Pangilinan J."/>
            <person name="Pereira M.F."/>
            <person name="Perotto S."/>
            <person name="Peter M."/>
            <person name="Pfister S."/>
            <person name="Riley R."/>
            <person name="Sitrit Y."/>
            <person name="Stielow J.B."/>
            <person name="Szollosi G."/>
            <person name="Zifcakova L."/>
            <person name="Stursova M."/>
            <person name="Spatafora J.W."/>
            <person name="Tedersoo L."/>
            <person name="Vaario L.M."/>
            <person name="Yamada A."/>
            <person name="Yan M."/>
            <person name="Wang P."/>
            <person name="Xu J."/>
            <person name="Bruns T."/>
            <person name="Baldrian P."/>
            <person name="Vilgalys R."/>
            <person name="Dunand C."/>
            <person name="Henrissat B."/>
            <person name="Grigoriev I.V."/>
            <person name="Hibbett D."/>
            <person name="Nagy L.G."/>
            <person name="Martin F.M."/>
        </authorList>
    </citation>
    <scope>NUCLEOTIDE SEQUENCE</scope>
    <source>
        <strain evidence="1">P2</strain>
    </source>
</reference>
<feature type="non-terminal residue" evidence="1">
    <location>
        <position position="149"/>
    </location>
</feature>
<accession>A0ACB6YX70</accession>
<gene>
    <name evidence="1" type="ORF">BDM02DRAFT_3080219</name>
</gene>
<protein>
    <submittedName>
        <fullName evidence="1">Uncharacterized protein</fullName>
    </submittedName>
</protein>
<evidence type="ECO:0000313" key="1">
    <source>
        <dbReference type="EMBL" id="KAF9642036.1"/>
    </source>
</evidence>